<feature type="signal peptide" evidence="1">
    <location>
        <begin position="1"/>
        <end position="24"/>
    </location>
</feature>
<protein>
    <submittedName>
        <fullName evidence="2">Uncharacterized protein</fullName>
    </submittedName>
</protein>
<organism evidence="2 3">
    <name type="scientific">Skermanella stibiiresistens SB22</name>
    <dbReference type="NCBI Taxonomy" id="1385369"/>
    <lineage>
        <taxon>Bacteria</taxon>
        <taxon>Pseudomonadati</taxon>
        <taxon>Pseudomonadota</taxon>
        <taxon>Alphaproteobacteria</taxon>
        <taxon>Rhodospirillales</taxon>
        <taxon>Azospirillaceae</taxon>
        <taxon>Skermanella</taxon>
    </lineage>
</organism>
<evidence type="ECO:0000256" key="1">
    <source>
        <dbReference type="SAM" id="SignalP"/>
    </source>
</evidence>
<dbReference type="EMBL" id="AVFL01000006">
    <property type="protein sequence ID" value="EWY40715.1"/>
    <property type="molecule type" value="Genomic_DNA"/>
</dbReference>
<reference evidence="2 3" key="1">
    <citation type="submission" date="2013-08" db="EMBL/GenBank/DDBJ databases">
        <title>The genome sequence of Skermanella stibiiresistens.</title>
        <authorList>
            <person name="Zhu W."/>
            <person name="Wang G."/>
        </authorList>
    </citation>
    <scope>NUCLEOTIDE SEQUENCE [LARGE SCALE GENOMIC DNA]</scope>
    <source>
        <strain evidence="2 3">SB22</strain>
    </source>
</reference>
<gene>
    <name evidence="2" type="ORF">N825_32835</name>
</gene>
<keyword evidence="1" id="KW-0732">Signal</keyword>
<dbReference type="AlphaFoldDB" id="W9H3F6"/>
<name>W9H3F6_9PROT</name>
<dbReference type="PATRIC" id="fig|1385369.3.peg.2009"/>
<evidence type="ECO:0000313" key="2">
    <source>
        <dbReference type="EMBL" id="EWY40715.1"/>
    </source>
</evidence>
<evidence type="ECO:0000313" key="3">
    <source>
        <dbReference type="Proteomes" id="UP000019486"/>
    </source>
</evidence>
<accession>W9H3F6</accession>
<dbReference type="Proteomes" id="UP000019486">
    <property type="component" value="Unassembled WGS sequence"/>
</dbReference>
<feature type="chain" id="PRO_5004924911" evidence="1">
    <location>
        <begin position="25"/>
        <end position="242"/>
    </location>
</feature>
<proteinExistence type="predicted"/>
<comment type="caution">
    <text evidence="2">The sequence shown here is derived from an EMBL/GenBank/DDBJ whole genome shotgun (WGS) entry which is preliminary data.</text>
</comment>
<sequence>MRKIGLAAALALVWLGAVTASGHADDRGVNPIWISPVLELEPDRPLSAVLDAPWEDAFDVIIDLGAGQTRDTIRTCADYIRLGPAVVGAGSDQEYRVLRSTGTRCAALDLIGRAKPAERSFVKDFRFDKVAAHDLPPALALAVSPDEERRVKRAAAAGGSILDVDRSITLHGLDTGSAELRAKDWKARLAVLARGDFDGDGIEDMLVRRDASKTGGTYASSDLFVLTRTTPSKRLHIITPAR</sequence>
<keyword evidence="3" id="KW-1185">Reference proteome</keyword>